<comment type="caution">
    <text evidence="5">The sequence shown here is derived from an EMBL/GenBank/DDBJ whole genome shotgun (WGS) entry which is preliminary data.</text>
</comment>
<dbReference type="Proteomes" id="UP000236291">
    <property type="component" value="Unassembled WGS sequence"/>
</dbReference>
<dbReference type="EMBL" id="ASHM01006827">
    <property type="protein sequence ID" value="PNY14404.1"/>
    <property type="molecule type" value="Genomic_DNA"/>
</dbReference>
<gene>
    <name evidence="5" type="ORF">L195_g011085</name>
    <name evidence="4" type="ORF">L195_g017942</name>
</gene>
<reference evidence="5 6" key="1">
    <citation type="journal article" date="2014" name="Am. J. Bot.">
        <title>Genome assembly and annotation for red clover (Trifolium pratense; Fabaceae).</title>
        <authorList>
            <person name="Istvanek J."/>
            <person name="Jaros M."/>
            <person name="Krenek A."/>
            <person name="Repkova J."/>
        </authorList>
    </citation>
    <scope>NUCLEOTIDE SEQUENCE [LARGE SCALE GENOMIC DNA]</scope>
    <source>
        <strain evidence="6">cv. Tatra</strain>
        <tissue evidence="5">Young leaves</tissue>
    </source>
</reference>
<dbReference type="AlphaFoldDB" id="A0A2K3PGM5"/>
<dbReference type="EMBL" id="ASHM01012799">
    <property type="protein sequence ID" value="PNX94764.1"/>
    <property type="molecule type" value="Genomic_DNA"/>
</dbReference>
<dbReference type="InterPro" id="IPR000504">
    <property type="entry name" value="RRM_dom"/>
</dbReference>
<sequence length="252" mass="28045">MYVSAVPSFVMDDAYKGYGYTLCDYRCECDDSRDDDYYSPIPGMALPPFLSDFAKEMIANSLSIGYVSSAKLAIDHETGLGGGFGFVTFVTKEDAQKAIEECNGYVYGWDKCTMKVDRATPIPGMVVPPFLLDFAKEMIAKSDDKTVLATHLSRQTKEDAHLLELFKPIGDVSSAKLAAIDHETGLGGGFGFVTFFTKEDAQKAIEERNGYVYGWDKCTMKVDWVTRRTAMSPRKMLRRLLKNALQLFKGSC</sequence>
<dbReference type="PROSITE" id="PS50102">
    <property type="entry name" value="RRM"/>
    <property type="match status" value="2"/>
</dbReference>
<evidence type="ECO:0000259" key="3">
    <source>
        <dbReference type="PROSITE" id="PS50102"/>
    </source>
</evidence>
<dbReference type="Gene3D" id="3.30.70.330">
    <property type="match status" value="2"/>
</dbReference>
<feature type="domain" description="RRM" evidence="3">
    <location>
        <begin position="46"/>
        <end position="121"/>
    </location>
</feature>
<organism evidence="5 6">
    <name type="scientific">Trifolium pratense</name>
    <name type="common">Red clover</name>
    <dbReference type="NCBI Taxonomy" id="57577"/>
    <lineage>
        <taxon>Eukaryota</taxon>
        <taxon>Viridiplantae</taxon>
        <taxon>Streptophyta</taxon>
        <taxon>Embryophyta</taxon>
        <taxon>Tracheophyta</taxon>
        <taxon>Spermatophyta</taxon>
        <taxon>Magnoliopsida</taxon>
        <taxon>eudicotyledons</taxon>
        <taxon>Gunneridae</taxon>
        <taxon>Pentapetalae</taxon>
        <taxon>rosids</taxon>
        <taxon>fabids</taxon>
        <taxon>Fabales</taxon>
        <taxon>Fabaceae</taxon>
        <taxon>Papilionoideae</taxon>
        <taxon>50 kb inversion clade</taxon>
        <taxon>NPAAA clade</taxon>
        <taxon>Hologalegina</taxon>
        <taxon>IRL clade</taxon>
        <taxon>Trifolieae</taxon>
        <taxon>Trifolium</taxon>
    </lineage>
</organism>
<accession>A0A2K3PGM5</accession>
<keyword evidence="1 2" id="KW-0694">RNA-binding</keyword>
<evidence type="ECO:0000313" key="6">
    <source>
        <dbReference type="Proteomes" id="UP000236291"/>
    </source>
</evidence>
<dbReference type="GO" id="GO:0003743">
    <property type="term" value="F:translation initiation factor activity"/>
    <property type="evidence" value="ECO:0007669"/>
    <property type="project" value="UniProtKB-KW"/>
</dbReference>
<keyword evidence="5" id="KW-0396">Initiation factor</keyword>
<protein>
    <submittedName>
        <fullName evidence="5">Eukaryotic translation initiation factor 3 subunit g-like protein</fullName>
    </submittedName>
</protein>
<dbReference type="InterPro" id="IPR035979">
    <property type="entry name" value="RBD_domain_sf"/>
</dbReference>
<dbReference type="SMART" id="SM00360">
    <property type="entry name" value="RRM"/>
    <property type="match status" value="2"/>
</dbReference>
<dbReference type="GO" id="GO:0003723">
    <property type="term" value="F:RNA binding"/>
    <property type="evidence" value="ECO:0007669"/>
    <property type="project" value="UniProtKB-UniRule"/>
</dbReference>
<feature type="domain" description="RRM" evidence="3">
    <location>
        <begin position="145"/>
        <end position="227"/>
    </location>
</feature>
<evidence type="ECO:0000313" key="5">
    <source>
        <dbReference type="EMBL" id="PNY14404.1"/>
    </source>
</evidence>
<dbReference type="Pfam" id="PF00076">
    <property type="entry name" value="RRM_1"/>
    <property type="match status" value="2"/>
</dbReference>
<name>A0A2K3PGM5_TRIPR</name>
<dbReference type="PANTHER" id="PTHR48027">
    <property type="entry name" value="HETEROGENEOUS NUCLEAR RIBONUCLEOPROTEIN 87F-RELATED"/>
    <property type="match status" value="1"/>
</dbReference>
<dbReference type="InterPro" id="IPR012677">
    <property type="entry name" value="Nucleotide-bd_a/b_plait_sf"/>
</dbReference>
<evidence type="ECO:0000256" key="2">
    <source>
        <dbReference type="PROSITE-ProRule" id="PRU00176"/>
    </source>
</evidence>
<proteinExistence type="predicted"/>
<evidence type="ECO:0000313" key="4">
    <source>
        <dbReference type="EMBL" id="PNX94764.1"/>
    </source>
</evidence>
<evidence type="ECO:0000256" key="1">
    <source>
        <dbReference type="ARBA" id="ARBA00022884"/>
    </source>
</evidence>
<dbReference type="SUPFAM" id="SSF54928">
    <property type="entry name" value="RNA-binding domain, RBD"/>
    <property type="match status" value="2"/>
</dbReference>
<reference evidence="5 6" key="2">
    <citation type="journal article" date="2017" name="Front. Plant Sci.">
        <title>Gene Classification and Mining of Molecular Markers Useful in Red Clover (Trifolium pratense) Breeding.</title>
        <authorList>
            <person name="Istvanek J."/>
            <person name="Dluhosova J."/>
            <person name="Dluhos P."/>
            <person name="Patkova L."/>
            <person name="Nedelnik J."/>
            <person name="Repkova J."/>
        </authorList>
    </citation>
    <scope>NUCLEOTIDE SEQUENCE [LARGE SCALE GENOMIC DNA]</scope>
    <source>
        <strain evidence="6">cv. Tatra</strain>
        <tissue evidence="5">Young leaves</tissue>
    </source>
</reference>
<keyword evidence="5" id="KW-0648">Protein biosynthesis</keyword>
<dbReference type="InterPro" id="IPR052462">
    <property type="entry name" value="SLIRP/GR-RBP-like"/>
</dbReference>
<dbReference type="STRING" id="57577.A0A2K3PGM5"/>